<dbReference type="EMBL" id="CAADFR010000050">
    <property type="protein sequence ID" value="VFK39941.1"/>
    <property type="molecule type" value="Genomic_DNA"/>
</dbReference>
<evidence type="ECO:0000313" key="2">
    <source>
        <dbReference type="EMBL" id="VFK45348.1"/>
    </source>
</evidence>
<organism evidence="2">
    <name type="scientific">Candidatus Kentrum sp. SD</name>
    <dbReference type="NCBI Taxonomy" id="2126332"/>
    <lineage>
        <taxon>Bacteria</taxon>
        <taxon>Pseudomonadati</taxon>
        <taxon>Pseudomonadota</taxon>
        <taxon>Gammaproteobacteria</taxon>
        <taxon>Candidatus Kentrum</taxon>
    </lineage>
</organism>
<dbReference type="AlphaFoldDB" id="A0A450YUX5"/>
<dbReference type="EMBL" id="CAADFU010000052">
    <property type="protein sequence ID" value="VFK45348.1"/>
    <property type="molecule type" value="Genomic_DNA"/>
</dbReference>
<name>A0A450YUX5_9GAMM</name>
<proteinExistence type="predicted"/>
<reference evidence="2" key="1">
    <citation type="submission" date="2019-02" db="EMBL/GenBank/DDBJ databases">
        <authorList>
            <person name="Gruber-Vodicka R. H."/>
            <person name="Seah K. B. B."/>
        </authorList>
    </citation>
    <scope>NUCLEOTIDE SEQUENCE</scope>
    <source>
        <strain evidence="2">BECK_S1320</strain>
        <strain evidence="1">BECK_S1321</strain>
    </source>
</reference>
<protein>
    <submittedName>
        <fullName evidence="2">Uncharacterized protein</fullName>
    </submittedName>
</protein>
<sequence>MGGHDASEWLVTMVWNERSRCVGIRKGVSKKGHPLDYTVIVGPNPLKIDDKKMLLLGSWINRMTPTSSVNLDRFTAAYQKAGMFLLAPAKMMGASVSEPFMELRIAKRNIHIREAWQIGKNDPDIVALCKDDEPIIPAGVTAP</sequence>
<gene>
    <name evidence="2" type="ORF">BECKSD772E_GA0070983_10522</name>
    <name evidence="1" type="ORF">BECKSD772F_GA0070984_10503</name>
</gene>
<accession>A0A450YUX5</accession>
<evidence type="ECO:0000313" key="1">
    <source>
        <dbReference type="EMBL" id="VFK39941.1"/>
    </source>
</evidence>